<evidence type="ECO:0008006" key="3">
    <source>
        <dbReference type="Google" id="ProtNLM"/>
    </source>
</evidence>
<dbReference type="Proteomes" id="UP001500067">
    <property type="component" value="Unassembled WGS sequence"/>
</dbReference>
<evidence type="ECO:0000313" key="2">
    <source>
        <dbReference type="Proteomes" id="UP001500067"/>
    </source>
</evidence>
<protein>
    <recommendedName>
        <fullName evidence="3">SGNH/GDSL hydrolase family protein</fullName>
    </recommendedName>
</protein>
<organism evidence="1 2">
    <name type="scientific">Nemorincola caseinilytica</name>
    <dbReference type="NCBI Taxonomy" id="2054315"/>
    <lineage>
        <taxon>Bacteria</taxon>
        <taxon>Pseudomonadati</taxon>
        <taxon>Bacteroidota</taxon>
        <taxon>Chitinophagia</taxon>
        <taxon>Chitinophagales</taxon>
        <taxon>Chitinophagaceae</taxon>
        <taxon>Nemorincola</taxon>
    </lineage>
</organism>
<accession>A0ABP8NMI5</accession>
<dbReference type="RefSeq" id="WP_345083819.1">
    <property type="nucleotide sequence ID" value="NZ_BAABFA010000019.1"/>
</dbReference>
<proteinExistence type="predicted"/>
<dbReference type="EMBL" id="BAABFA010000019">
    <property type="protein sequence ID" value="GAA4468285.1"/>
    <property type="molecule type" value="Genomic_DNA"/>
</dbReference>
<name>A0ABP8NMI5_9BACT</name>
<sequence length="323" mass="36720">MKQFLKKTLAFGIALLLVAAVVQALITVRIKNKTTTGHDHLTIYPGEKFDILFLGSSRCADHFIPGVFKQDVGLTSLNMGCIGHADIPSFLLKLNYYLLYHPAPRYVIMNFDLATINGPQDPAQNRNYLAKHYFARYAFFAEPHNEMVSQYFGFNLAERYLPMYAILKYKMLGDCITMKDGRNWMKKGYLEQGGVWNFDPVKQKDAVSRGHADTFRIRYAPIKDQMRYVKDLCAKNGSKLICVHTPLFSMVYEDKGFELPGQMCRELDIPYIDMHRNTIPDSVVYFSDMLHLNETGATRFCKALCADSTFRAALGGTARTVAP</sequence>
<evidence type="ECO:0000313" key="1">
    <source>
        <dbReference type="EMBL" id="GAA4468285.1"/>
    </source>
</evidence>
<reference evidence="2" key="1">
    <citation type="journal article" date="2019" name="Int. J. Syst. Evol. Microbiol.">
        <title>The Global Catalogue of Microorganisms (GCM) 10K type strain sequencing project: providing services to taxonomists for standard genome sequencing and annotation.</title>
        <authorList>
            <consortium name="The Broad Institute Genomics Platform"/>
            <consortium name="The Broad Institute Genome Sequencing Center for Infectious Disease"/>
            <person name="Wu L."/>
            <person name="Ma J."/>
        </authorList>
    </citation>
    <scope>NUCLEOTIDE SEQUENCE [LARGE SCALE GENOMIC DNA]</scope>
    <source>
        <strain evidence="2">JCM 32105</strain>
    </source>
</reference>
<comment type="caution">
    <text evidence="1">The sequence shown here is derived from an EMBL/GenBank/DDBJ whole genome shotgun (WGS) entry which is preliminary data.</text>
</comment>
<keyword evidence="2" id="KW-1185">Reference proteome</keyword>
<gene>
    <name evidence="1" type="ORF">GCM10023093_25540</name>
</gene>
<dbReference type="SUPFAM" id="SSF52266">
    <property type="entry name" value="SGNH hydrolase"/>
    <property type="match status" value="1"/>
</dbReference>